<keyword evidence="5" id="KW-0378">Hydrolase</keyword>
<dbReference type="InterPro" id="IPR050127">
    <property type="entry name" value="Serine_Proteases_S1"/>
</dbReference>
<dbReference type="PROSITE" id="PS01180">
    <property type="entry name" value="CUB"/>
    <property type="match status" value="1"/>
</dbReference>
<evidence type="ECO:0000256" key="8">
    <source>
        <dbReference type="ARBA" id="ARBA00023157"/>
    </source>
</evidence>
<dbReference type="InterPro" id="IPR043504">
    <property type="entry name" value="Peptidase_S1_PA_chymotrypsin"/>
</dbReference>
<dbReference type="InterPro" id="IPR001314">
    <property type="entry name" value="Peptidase_S1A"/>
</dbReference>
<keyword evidence="7" id="KW-0865">Zymogen</keyword>
<protein>
    <recommendedName>
        <fullName evidence="16">Peptidase S1 domain-containing protein</fullName>
    </recommendedName>
</protein>
<dbReference type="InterPro" id="IPR009003">
    <property type="entry name" value="Peptidase_S1_PA"/>
</dbReference>
<name>E4XKP8_OIKDI</name>
<dbReference type="InParanoid" id="E4XKP8"/>
<evidence type="ECO:0000256" key="1">
    <source>
        <dbReference type="ARBA" id="ARBA00004613"/>
    </source>
</evidence>
<dbReference type="EMBL" id="FN653065">
    <property type="protein sequence ID" value="CBY10751.1"/>
    <property type="molecule type" value="Genomic_DNA"/>
</dbReference>
<evidence type="ECO:0000256" key="3">
    <source>
        <dbReference type="ARBA" id="ARBA00022670"/>
    </source>
</evidence>
<dbReference type="GO" id="GO:0006508">
    <property type="term" value="P:proteolysis"/>
    <property type="evidence" value="ECO:0007669"/>
    <property type="project" value="UniProtKB-KW"/>
</dbReference>
<evidence type="ECO:0000256" key="10">
    <source>
        <dbReference type="PROSITE-ProRule" id="PRU00059"/>
    </source>
</evidence>
<dbReference type="OrthoDB" id="10012881at2759"/>
<evidence type="ECO:0000259" key="13">
    <source>
        <dbReference type="PROSITE" id="PS50240"/>
    </source>
</evidence>
<dbReference type="InterPro" id="IPR035914">
    <property type="entry name" value="Sperma_CUB_dom_sf"/>
</dbReference>
<dbReference type="InterPro" id="IPR033116">
    <property type="entry name" value="TRYPSIN_SER"/>
</dbReference>
<dbReference type="Gene3D" id="2.60.120.290">
    <property type="entry name" value="Spermadhesin, CUB domain"/>
    <property type="match status" value="1"/>
</dbReference>
<dbReference type="Gene3D" id="2.40.10.10">
    <property type="entry name" value="Trypsin-like serine proteases"/>
    <property type="match status" value="2"/>
</dbReference>
<sequence length="400" mass="43332">MSNWRHSQRLRIFFTLTFLVAHEDYGVPILDNNDVALIELAEPLHFSETVQPICLPDAQACLPEGTKCAATGWGVTDKTGISAPPNALNEVGLKIIENNTCWNMHSDYNEQLSAQMVCAGYKEGGRDACLGDSGGPLACQVEENGPWMLYGVTSWGIGCGDPLHPGVYARVTALIDWITGISGVKASIFGADWGLTCAAAPQIIQKTRQTAQKTAISTTTAAPAQTSAKTTTSQVSLNVQKQVEKDLLDFQNCGGKSDKLSGQLSIAKIGAEHPNGVTCRWKMEPASAENSWVEITFKRANIGNCKEKGFGNGVFLPNDYVLVLDANERVIRANICKASGKAPVKVYAQKSVSVILHTSAMMATSKKGFKLRFESIPYIPSRCGDRKFIELLPDQTHHIT</sequence>
<accession>E4XKP8</accession>
<organism evidence="14">
    <name type="scientific">Oikopleura dioica</name>
    <name type="common">Tunicate</name>
    <dbReference type="NCBI Taxonomy" id="34765"/>
    <lineage>
        <taxon>Eukaryota</taxon>
        <taxon>Metazoa</taxon>
        <taxon>Chordata</taxon>
        <taxon>Tunicata</taxon>
        <taxon>Appendicularia</taxon>
        <taxon>Copelata</taxon>
        <taxon>Oikopleuridae</taxon>
        <taxon>Oikopleura</taxon>
    </lineage>
</organism>
<dbReference type="PROSITE" id="PS00135">
    <property type="entry name" value="TRYPSIN_SER"/>
    <property type="match status" value="1"/>
</dbReference>
<dbReference type="FunFam" id="2.40.10.10:FF:000016">
    <property type="entry name" value="Tryptase beta-2"/>
    <property type="match status" value="1"/>
</dbReference>
<dbReference type="AlphaFoldDB" id="E4XKP8"/>
<dbReference type="InterPro" id="IPR000859">
    <property type="entry name" value="CUB_dom"/>
</dbReference>
<evidence type="ECO:0000256" key="5">
    <source>
        <dbReference type="ARBA" id="ARBA00022801"/>
    </source>
</evidence>
<keyword evidence="2" id="KW-0964">Secreted</keyword>
<dbReference type="SMART" id="SM00020">
    <property type="entry name" value="Tryp_SPc"/>
    <property type="match status" value="1"/>
</dbReference>
<dbReference type="MEROPS" id="S01.358"/>
<keyword evidence="3" id="KW-0645">Protease</keyword>
<comment type="caution">
    <text evidence="10">Lacks conserved residue(s) required for the propagation of feature annotation.</text>
</comment>
<dbReference type="InterPro" id="IPR001254">
    <property type="entry name" value="Trypsin_dom"/>
</dbReference>
<proteinExistence type="predicted"/>
<keyword evidence="15" id="KW-1185">Reference proteome</keyword>
<keyword evidence="9" id="KW-0325">Glycoprotein</keyword>
<evidence type="ECO:0000256" key="4">
    <source>
        <dbReference type="ARBA" id="ARBA00022729"/>
    </source>
</evidence>
<dbReference type="PROSITE" id="PS50240">
    <property type="entry name" value="TRYPSIN_DOM"/>
    <property type="match status" value="1"/>
</dbReference>
<dbReference type="SUPFAM" id="SSF49854">
    <property type="entry name" value="Spermadhesin, CUB domain"/>
    <property type="match status" value="1"/>
</dbReference>
<gene>
    <name evidence="14" type="ORF">GSOID_T00014263001</name>
</gene>
<comment type="subcellular location">
    <subcellularLocation>
        <location evidence="1">Secreted</location>
    </subcellularLocation>
</comment>
<dbReference type="CDD" id="cd00190">
    <property type="entry name" value="Tryp_SPc"/>
    <property type="match status" value="1"/>
</dbReference>
<evidence type="ECO:0008006" key="16">
    <source>
        <dbReference type="Google" id="ProtNLM"/>
    </source>
</evidence>
<evidence type="ECO:0000256" key="6">
    <source>
        <dbReference type="ARBA" id="ARBA00022825"/>
    </source>
</evidence>
<dbReference type="Proteomes" id="UP000001307">
    <property type="component" value="Unassembled WGS sequence"/>
</dbReference>
<dbReference type="GO" id="GO:0005615">
    <property type="term" value="C:extracellular space"/>
    <property type="evidence" value="ECO:0007669"/>
    <property type="project" value="TreeGrafter"/>
</dbReference>
<evidence type="ECO:0000313" key="15">
    <source>
        <dbReference type="Proteomes" id="UP000001307"/>
    </source>
</evidence>
<dbReference type="PANTHER" id="PTHR24264:SF65">
    <property type="entry name" value="SRCR DOMAIN-CONTAINING PROTEIN"/>
    <property type="match status" value="1"/>
</dbReference>
<keyword evidence="8" id="KW-1015">Disulfide bond</keyword>
<keyword evidence="6" id="KW-0720">Serine protease</keyword>
<feature type="signal peptide" evidence="11">
    <location>
        <begin position="1"/>
        <end position="26"/>
    </location>
</feature>
<dbReference type="PRINTS" id="PR00722">
    <property type="entry name" value="CHYMOTRYPSIN"/>
</dbReference>
<feature type="domain" description="Peptidase S1" evidence="13">
    <location>
        <begin position="19"/>
        <end position="183"/>
    </location>
</feature>
<feature type="chain" id="PRO_5003193052" description="Peptidase S1 domain-containing protein" evidence="11">
    <location>
        <begin position="27"/>
        <end position="400"/>
    </location>
</feature>
<dbReference type="GO" id="GO:0004252">
    <property type="term" value="F:serine-type endopeptidase activity"/>
    <property type="evidence" value="ECO:0007669"/>
    <property type="project" value="InterPro"/>
</dbReference>
<evidence type="ECO:0000259" key="12">
    <source>
        <dbReference type="PROSITE" id="PS01180"/>
    </source>
</evidence>
<dbReference type="PANTHER" id="PTHR24264">
    <property type="entry name" value="TRYPSIN-RELATED"/>
    <property type="match status" value="1"/>
</dbReference>
<dbReference type="SUPFAM" id="SSF50494">
    <property type="entry name" value="Trypsin-like serine proteases"/>
    <property type="match status" value="1"/>
</dbReference>
<evidence type="ECO:0000256" key="11">
    <source>
        <dbReference type="SAM" id="SignalP"/>
    </source>
</evidence>
<feature type="domain" description="CUB" evidence="12">
    <location>
        <begin position="253"/>
        <end position="376"/>
    </location>
</feature>
<reference evidence="14" key="1">
    <citation type="journal article" date="2010" name="Science">
        <title>Plasticity of animal genome architecture unmasked by rapid evolution of a pelagic tunicate.</title>
        <authorList>
            <person name="Denoeud F."/>
            <person name="Henriet S."/>
            <person name="Mungpakdee S."/>
            <person name="Aury J.M."/>
            <person name="Da Silva C."/>
            <person name="Brinkmann H."/>
            <person name="Mikhaleva J."/>
            <person name="Olsen L.C."/>
            <person name="Jubin C."/>
            <person name="Canestro C."/>
            <person name="Bouquet J.M."/>
            <person name="Danks G."/>
            <person name="Poulain J."/>
            <person name="Campsteijn C."/>
            <person name="Adamski M."/>
            <person name="Cross I."/>
            <person name="Yadetie F."/>
            <person name="Muffato M."/>
            <person name="Louis A."/>
            <person name="Butcher S."/>
            <person name="Tsagkogeorga G."/>
            <person name="Konrad A."/>
            <person name="Singh S."/>
            <person name="Jensen M.F."/>
            <person name="Cong E.H."/>
            <person name="Eikeseth-Otteraa H."/>
            <person name="Noel B."/>
            <person name="Anthouard V."/>
            <person name="Porcel B.M."/>
            <person name="Kachouri-Lafond R."/>
            <person name="Nishino A."/>
            <person name="Ugolini M."/>
            <person name="Chourrout P."/>
            <person name="Nishida H."/>
            <person name="Aasland R."/>
            <person name="Huzurbazar S."/>
            <person name="Westhof E."/>
            <person name="Delsuc F."/>
            <person name="Lehrach H."/>
            <person name="Reinhardt R."/>
            <person name="Weissenbach J."/>
            <person name="Roy S.W."/>
            <person name="Artiguenave F."/>
            <person name="Postlethwait J.H."/>
            <person name="Manak J.R."/>
            <person name="Thompson E.M."/>
            <person name="Jaillon O."/>
            <person name="Du Pasquier L."/>
            <person name="Boudinot P."/>
            <person name="Liberles D.A."/>
            <person name="Volff J.N."/>
            <person name="Philippe H."/>
            <person name="Lenhard B."/>
            <person name="Roest Crollius H."/>
            <person name="Wincker P."/>
            <person name="Chourrout D."/>
        </authorList>
    </citation>
    <scope>NUCLEOTIDE SEQUENCE [LARGE SCALE GENOMIC DNA]</scope>
</reference>
<evidence type="ECO:0000313" key="14">
    <source>
        <dbReference type="EMBL" id="CBY10751.1"/>
    </source>
</evidence>
<evidence type="ECO:0000256" key="7">
    <source>
        <dbReference type="ARBA" id="ARBA00023145"/>
    </source>
</evidence>
<dbReference type="Pfam" id="PF00089">
    <property type="entry name" value="Trypsin"/>
    <property type="match status" value="1"/>
</dbReference>
<evidence type="ECO:0000256" key="2">
    <source>
        <dbReference type="ARBA" id="ARBA00022525"/>
    </source>
</evidence>
<evidence type="ECO:0000256" key="9">
    <source>
        <dbReference type="ARBA" id="ARBA00023180"/>
    </source>
</evidence>
<dbReference type="Pfam" id="PF00431">
    <property type="entry name" value="CUB"/>
    <property type="match status" value="1"/>
</dbReference>
<keyword evidence="4 11" id="KW-0732">Signal</keyword>